<keyword evidence="8" id="KW-1185">Reference proteome</keyword>
<evidence type="ECO:0000256" key="3">
    <source>
        <dbReference type="RuleBase" id="RU004357"/>
    </source>
</evidence>
<feature type="chain" id="PRO_5043729941" description="Cadherin Y-type LIR-motif domain-containing protein" evidence="5">
    <location>
        <begin position="17"/>
        <end position="328"/>
    </location>
</feature>
<comment type="function">
    <text evidence="3">Cadherins are calcium-dependent cell adhesion proteins.</text>
</comment>
<dbReference type="InterPro" id="IPR027397">
    <property type="entry name" value="Catenin-bd_sf"/>
</dbReference>
<feature type="compositionally biased region" description="Low complexity" evidence="4">
    <location>
        <begin position="247"/>
        <end position="258"/>
    </location>
</feature>
<accession>A0AAV2QVA9</accession>
<evidence type="ECO:0000313" key="8">
    <source>
        <dbReference type="Proteomes" id="UP001497623"/>
    </source>
</evidence>
<dbReference type="GO" id="GO:0007156">
    <property type="term" value="P:homophilic cell adhesion via plasma membrane adhesion molecules"/>
    <property type="evidence" value="ECO:0007669"/>
    <property type="project" value="InterPro"/>
</dbReference>
<evidence type="ECO:0000259" key="6">
    <source>
        <dbReference type="Pfam" id="PF01049"/>
    </source>
</evidence>
<feature type="region of interest" description="Disordered" evidence="4">
    <location>
        <begin position="296"/>
        <end position="328"/>
    </location>
</feature>
<feature type="compositionally biased region" description="Low complexity" evidence="4">
    <location>
        <begin position="211"/>
        <end position="238"/>
    </location>
</feature>
<dbReference type="Pfam" id="PF01049">
    <property type="entry name" value="CADH_Y-type_LIR"/>
    <property type="match status" value="1"/>
</dbReference>
<evidence type="ECO:0000256" key="5">
    <source>
        <dbReference type="SAM" id="SignalP"/>
    </source>
</evidence>
<keyword evidence="2" id="KW-0472">Membrane</keyword>
<keyword evidence="1" id="KW-0812">Transmembrane</keyword>
<evidence type="ECO:0000313" key="7">
    <source>
        <dbReference type="EMBL" id="CAL4103370.1"/>
    </source>
</evidence>
<dbReference type="GO" id="GO:0005509">
    <property type="term" value="F:calcium ion binding"/>
    <property type="evidence" value="ECO:0007669"/>
    <property type="project" value="InterPro"/>
</dbReference>
<feature type="compositionally biased region" description="Acidic residues" evidence="4">
    <location>
        <begin position="162"/>
        <end position="174"/>
    </location>
</feature>
<keyword evidence="5" id="KW-0732">Signal</keyword>
<reference evidence="7 8" key="1">
    <citation type="submission" date="2024-05" db="EMBL/GenBank/DDBJ databases">
        <authorList>
            <person name="Wallberg A."/>
        </authorList>
    </citation>
    <scope>NUCLEOTIDE SEQUENCE [LARGE SCALE GENOMIC DNA]</scope>
</reference>
<comment type="caution">
    <text evidence="7">The sequence shown here is derived from an EMBL/GenBank/DDBJ whole genome shotgun (WGS) entry which is preliminary data.</text>
</comment>
<protein>
    <recommendedName>
        <fullName evidence="6">Cadherin Y-type LIR-motif domain-containing protein</fullName>
    </recommendedName>
</protein>
<evidence type="ECO:0000256" key="1">
    <source>
        <dbReference type="ARBA" id="ARBA00022692"/>
    </source>
</evidence>
<name>A0AAV2QVA9_MEGNR</name>
<dbReference type="Gene3D" id="4.10.900.10">
    <property type="entry name" value="TCF3-CBD (Catenin binding domain)"/>
    <property type="match status" value="1"/>
</dbReference>
<feature type="non-terminal residue" evidence="7">
    <location>
        <position position="328"/>
    </location>
</feature>
<dbReference type="EMBL" id="CAXKWB010012113">
    <property type="protein sequence ID" value="CAL4103370.1"/>
    <property type="molecule type" value="Genomic_DNA"/>
</dbReference>
<dbReference type="GO" id="GO:0009887">
    <property type="term" value="P:animal organ morphogenesis"/>
    <property type="evidence" value="ECO:0007669"/>
    <property type="project" value="UniProtKB-ARBA"/>
</dbReference>
<organism evidence="7 8">
    <name type="scientific">Meganyctiphanes norvegica</name>
    <name type="common">Northern krill</name>
    <name type="synonym">Thysanopoda norvegica</name>
    <dbReference type="NCBI Taxonomy" id="48144"/>
    <lineage>
        <taxon>Eukaryota</taxon>
        <taxon>Metazoa</taxon>
        <taxon>Ecdysozoa</taxon>
        <taxon>Arthropoda</taxon>
        <taxon>Crustacea</taxon>
        <taxon>Multicrustacea</taxon>
        <taxon>Malacostraca</taxon>
        <taxon>Eumalacostraca</taxon>
        <taxon>Eucarida</taxon>
        <taxon>Euphausiacea</taxon>
        <taxon>Euphausiidae</taxon>
        <taxon>Meganyctiphanes</taxon>
    </lineage>
</organism>
<evidence type="ECO:0000256" key="4">
    <source>
        <dbReference type="SAM" id="MobiDB-lite"/>
    </source>
</evidence>
<feature type="domain" description="Cadherin Y-type LIR-motif" evidence="6">
    <location>
        <begin position="110"/>
        <end position="158"/>
    </location>
</feature>
<evidence type="ECO:0000256" key="2">
    <source>
        <dbReference type="ARBA" id="ARBA00022989"/>
    </source>
</evidence>
<feature type="non-terminal residue" evidence="7">
    <location>
        <position position="1"/>
    </location>
</feature>
<dbReference type="Proteomes" id="UP001497623">
    <property type="component" value="Unassembled WGS sequence"/>
</dbReference>
<feature type="signal peptide" evidence="5">
    <location>
        <begin position="1"/>
        <end position="16"/>
    </location>
</feature>
<dbReference type="AlphaFoldDB" id="A0AAV2QVA9"/>
<keyword evidence="2" id="KW-1133">Transmembrane helix</keyword>
<dbReference type="InterPro" id="IPR000233">
    <property type="entry name" value="Cadherin_Y-type_LIR"/>
</dbReference>
<proteinExistence type="predicted"/>
<feature type="region of interest" description="Disordered" evidence="4">
    <location>
        <begin position="162"/>
        <end position="265"/>
    </location>
</feature>
<gene>
    <name evidence="7" type="ORF">MNOR_LOCUS17544</name>
</gene>
<sequence>CSMLLLLICVNNYICAEFGSQNILIRPKGPATVKWAAGQQNIPEITYSSNSLTIPIQKDIFVRGTAVAVSDILICRIPVSNPFSPNSSQIAFKYSIQNSIQVDGVMDDLDDLRHYAYEGDTMSIASLSSIGSESTDNEDILENVAEWGDGFKKLAEIYSIEEETDEDEDSEFEFPEPPKKPSRTPQPPLTFNELGIPPIDKIFIRPPPPVEEYSLPPLRDNKSTPTNNSSNNSTNNNPRIISGRPKSGVNSTTNTGSSPQEYNGSSASISAHLLPQPVYPRPLSVRQSDNQLLVNNRNLDQLQPETHPLLSAEDDRRGWDENDEFLCT</sequence>